<reference evidence="2 3" key="1">
    <citation type="submission" date="2024-03" db="EMBL/GenBank/DDBJ databases">
        <title>Whole genome sequencing of Streptomyces racemochromogenes, to identify antimicrobial biosynthetic gene clusters.</title>
        <authorList>
            <person name="Suryawanshi P."/>
            <person name="Krishnaraj P.U."/>
            <person name="Arun Y.P."/>
            <person name="Suryawanshi M.P."/>
            <person name="Rakshit O."/>
        </authorList>
    </citation>
    <scope>NUCLEOTIDE SEQUENCE [LARGE SCALE GENOMIC DNA]</scope>
    <source>
        <strain evidence="2 3">AUDT626</strain>
    </source>
</reference>
<evidence type="ECO:0000256" key="1">
    <source>
        <dbReference type="SAM" id="MobiDB-lite"/>
    </source>
</evidence>
<feature type="region of interest" description="Disordered" evidence="1">
    <location>
        <begin position="1"/>
        <end position="22"/>
    </location>
</feature>
<evidence type="ECO:0000313" key="2">
    <source>
        <dbReference type="EMBL" id="MFH7598609.1"/>
    </source>
</evidence>
<organism evidence="2 3">
    <name type="scientific">Streptomyces racemochromogenes</name>
    <dbReference type="NCBI Taxonomy" id="67353"/>
    <lineage>
        <taxon>Bacteria</taxon>
        <taxon>Bacillati</taxon>
        <taxon>Actinomycetota</taxon>
        <taxon>Actinomycetes</taxon>
        <taxon>Kitasatosporales</taxon>
        <taxon>Streptomycetaceae</taxon>
        <taxon>Streptomyces</taxon>
    </lineage>
</organism>
<dbReference type="EMBL" id="JBBDHD010000088">
    <property type="protein sequence ID" value="MFH7598609.1"/>
    <property type="molecule type" value="Genomic_DNA"/>
</dbReference>
<gene>
    <name evidence="2" type="ORF">WDV06_26475</name>
</gene>
<protein>
    <submittedName>
        <fullName evidence="2">Uncharacterized protein</fullName>
    </submittedName>
</protein>
<comment type="caution">
    <text evidence="2">The sequence shown here is derived from an EMBL/GenBank/DDBJ whole genome shotgun (WGS) entry which is preliminary data.</text>
</comment>
<sequence length="248" mass="26615">MTPPSPTPFGDDPQPAPVPPWRSEGLARLQATLVRAMLRCTTTPLGGGPVVRAVLPLPQQPDVVRVVVWDGVRLTTSQAYDVPLLDRGGHDIPAARLVAAVRHLVRHPAPERQTEADLVRDAYGIPVMPSETLREFLDAHPTALDITDSLHAAATALTAVTDTGEQDLLLLGFLLLDSSRARLYVTGNAQAAPYGIDVALRDAHGVPRAGITGLAAALPGLIAEDQLRYNPSDQTDPYCSQVFDLTHW</sequence>
<proteinExistence type="predicted"/>
<accession>A0ABW7PJL8</accession>
<evidence type="ECO:0000313" key="3">
    <source>
        <dbReference type="Proteomes" id="UP001610631"/>
    </source>
</evidence>
<dbReference type="RefSeq" id="WP_395512294.1">
    <property type="nucleotide sequence ID" value="NZ_JBBDHD010000088.1"/>
</dbReference>
<name>A0ABW7PJL8_9ACTN</name>
<keyword evidence="3" id="KW-1185">Reference proteome</keyword>
<dbReference type="Proteomes" id="UP001610631">
    <property type="component" value="Unassembled WGS sequence"/>
</dbReference>